<feature type="domain" description="DDE Tnp4" evidence="3">
    <location>
        <begin position="3"/>
        <end position="77"/>
    </location>
</feature>
<evidence type="ECO:0000313" key="4">
    <source>
        <dbReference type="EMBL" id="KAJ8944582.1"/>
    </source>
</evidence>
<dbReference type="GO" id="GO:0046872">
    <property type="term" value="F:metal ion binding"/>
    <property type="evidence" value="ECO:0007669"/>
    <property type="project" value="UniProtKB-KW"/>
</dbReference>
<accession>A0AAV8Y214</accession>
<dbReference type="Proteomes" id="UP001162156">
    <property type="component" value="Unassembled WGS sequence"/>
</dbReference>
<reference evidence="4" key="1">
    <citation type="journal article" date="2023" name="Insect Mol. Biol.">
        <title>Genome sequencing provides insights into the evolution of gene families encoding plant cell wall-degrading enzymes in longhorned beetles.</title>
        <authorList>
            <person name="Shin N.R."/>
            <person name="Okamura Y."/>
            <person name="Kirsch R."/>
            <person name="Pauchet Y."/>
        </authorList>
    </citation>
    <scope>NUCLEOTIDE SEQUENCE</scope>
    <source>
        <strain evidence="4">RBIC_L_NR</strain>
    </source>
</reference>
<dbReference type="EMBL" id="JANEYF010002582">
    <property type="protein sequence ID" value="KAJ8944582.1"/>
    <property type="molecule type" value="Genomic_DNA"/>
</dbReference>
<organism evidence="4 5">
    <name type="scientific">Rhamnusium bicolor</name>
    <dbReference type="NCBI Taxonomy" id="1586634"/>
    <lineage>
        <taxon>Eukaryota</taxon>
        <taxon>Metazoa</taxon>
        <taxon>Ecdysozoa</taxon>
        <taxon>Arthropoda</taxon>
        <taxon>Hexapoda</taxon>
        <taxon>Insecta</taxon>
        <taxon>Pterygota</taxon>
        <taxon>Neoptera</taxon>
        <taxon>Endopterygota</taxon>
        <taxon>Coleoptera</taxon>
        <taxon>Polyphaga</taxon>
        <taxon>Cucujiformia</taxon>
        <taxon>Chrysomeloidea</taxon>
        <taxon>Cerambycidae</taxon>
        <taxon>Lepturinae</taxon>
        <taxon>Rhagiini</taxon>
        <taxon>Rhamnusium</taxon>
    </lineage>
</organism>
<protein>
    <recommendedName>
        <fullName evidence="3">DDE Tnp4 domain-containing protein</fullName>
    </recommendedName>
</protein>
<gene>
    <name evidence="4" type="ORF">NQ314_009453</name>
</gene>
<dbReference type="AlphaFoldDB" id="A0AAV8Y214"/>
<comment type="cofactor">
    <cofactor evidence="1">
        <name>a divalent metal cation</name>
        <dbReference type="ChEBI" id="CHEBI:60240"/>
    </cofactor>
</comment>
<keyword evidence="2" id="KW-0479">Metal-binding</keyword>
<dbReference type="InterPro" id="IPR027806">
    <property type="entry name" value="HARBI1_dom"/>
</dbReference>
<keyword evidence="5" id="KW-1185">Reference proteome</keyword>
<sequence length="135" mass="15768">MSGDEAFPLKSNLMKPYSRNQLTNERRMFNYRISRGRKSVECAFGMLTSKFALLQTPTSLRTDKIDIIAQSMCVLHNFIRMHDGVFSIPKVPNHIQQRHYEADLPRDNKPKNLRTCLCKYFCDFAPIPHQDVYNV</sequence>
<evidence type="ECO:0000313" key="5">
    <source>
        <dbReference type="Proteomes" id="UP001162156"/>
    </source>
</evidence>
<evidence type="ECO:0000259" key="3">
    <source>
        <dbReference type="Pfam" id="PF13359"/>
    </source>
</evidence>
<proteinExistence type="predicted"/>
<name>A0AAV8Y214_9CUCU</name>
<evidence type="ECO:0000256" key="1">
    <source>
        <dbReference type="ARBA" id="ARBA00001968"/>
    </source>
</evidence>
<evidence type="ECO:0000256" key="2">
    <source>
        <dbReference type="ARBA" id="ARBA00022723"/>
    </source>
</evidence>
<comment type="caution">
    <text evidence="4">The sequence shown here is derived from an EMBL/GenBank/DDBJ whole genome shotgun (WGS) entry which is preliminary data.</text>
</comment>
<dbReference type="Pfam" id="PF13359">
    <property type="entry name" value="DDE_Tnp_4"/>
    <property type="match status" value="1"/>
</dbReference>